<name>A0A835YZI1_9STRA</name>
<proteinExistence type="predicted"/>
<dbReference type="AlphaFoldDB" id="A0A835YZI1"/>
<feature type="compositionally biased region" description="Low complexity" evidence="1">
    <location>
        <begin position="60"/>
        <end position="80"/>
    </location>
</feature>
<accession>A0A835YZI1</accession>
<gene>
    <name evidence="2" type="ORF">JKP88DRAFT_237649</name>
</gene>
<comment type="caution">
    <text evidence="2">The sequence shown here is derived from an EMBL/GenBank/DDBJ whole genome shotgun (WGS) entry which is preliminary data.</text>
</comment>
<feature type="region of interest" description="Disordered" evidence="1">
    <location>
        <begin position="1"/>
        <end position="20"/>
    </location>
</feature>
<dbReference type="EMBL" id="JAFCMP010000164">
    <property type="protein sequence ID" value="KAG5184491.1"/>
    <property type="molecule type" value="Genomic_DNA"/>
</dbReference>
<reference evidence="2" key="1">
    <citation type="submission" date="2021-02" db="EMBL/GenBank/DDBJ databases">
        <title>First Annotated Genome of the Yellow-green Alga Tribonema minus.</title>
        <authorList>
            <person name="Mahan K.M."/>
        </authorList>
    </citation>
    <scope>NUCLEOTIDE SEQUENCE</scope>
    <source>
        <strain evidence="2">UTEX B ZZ1240</strain>
    </source>
</reference>
<evidence type="ECO:0000313" key="3">
    <source>
        <dbReference type="Proteomes" id="UP000664859"/>
    </source>
</evidence>
<keyword evidence="3" id="KW-1185">Reference proteome</keyword>
<evidence type="ECO:0000256" key="1">
    <source>
        <dbReference type="SAM" id="MobiDB-lite"/>
    </source>
</evidence>
<organism evidence="2 3">
    <name type="scientific">Tribonema minus</name>
    <dbReference type="NCBI Taxonomy" id="303371"/>
    <lineage>
        <taxon>Eukaryota</taxon>
        <taxon>Sar</taxon>
        <taxon>Stramenopiles</taxon>
        <taxon>Ochrophyta</taxon>
        <taxon>PX clade</taxon>
        <taxon>Xanthophyceae</taxon>
        <taxon>Tribonematales</taxon>
        <taxon>Tribonemataceae</taxon>
        <taxon>Tribonema</taxon>
    </lineage>
</organism>
<dbReference type="Proteomes" id="UP000664859">
    <property type="component" value="Unassembled WGS sequence"/>
</dbReference>
<feature type="region of interest" description="Disordered" evidence="1">
    <location>
        <begin position="46"/>
        <end position="80"/>
    </location>
</feature>
<evidence type="ECO:0000313" key="2">
    <source>
        <dbReference type="EMBL" id="KAG5184491.1"/>
    </source>
</evidence>
<sequence>MTPPHADARGPSLPHAAASPPYAVRRAQLLRDALPPLLREAARCARSRTPQAPLTLPITPAAVAPPSSARSAAAPSAVSKSVTARRRAARCCTAAASERSSAAAVRANHSSCAAASARRRRARPRRSLRMAPLRAARSSYVTSLTMAMCSRKLRWPP</sequence>
<protein>
    <submittedName>
        <fullName evidence="2">Uncharacterized protein</fullName>
    </submittedName>
</protein>